<evidence type="ECO:0000313" key="1">
    <source>
        <dbReference type="EMBL" id="EMI26405.1"/>
    </source>
</evidence>
<reference evidence="1 2" key="1">
    <citation type="journal article" date="2013" name="Mar. Genomics">
        <title>Expression of sulfatases in Rhodopirellula baltica and the diversity of sulfatases in the genus Rhodopirellula.</title>
        <authorList>
            <person name="Wegner C.E."/>
            <person name="Richter-Heitmann T."/>
            <person name="Klindworth A."/>
            <person name="Klockow C."/>
            <person name="Richter M."/>
            <person name="Achstetter T."/>
            <person name="Glockner F.O."/>
            <person name="Harder J."/>
        </authorList>
    </citation>
    <scope>NUCLEOTIDE SEQUENCE [LARGE SCALE GENOMIC DNA]</scope>
    <source>
        <strain evidence="1 2">SH398</strain>
    </source>
</reference>
<protein>
    <submittedName>
        <fullName evidence="1">Uncharacterized protein</fullName>
    </submittedName>
</protein>
<dbReference type="EMBL" id="ANOF01000095">
    <property type="protein sequence ID" value="EMI26405.1"/>
    <property type="molecule type" value="Genomic_DNA"/>
</dbReference>
<sequence length="233" mass="25641">MDSNMGTLIVGGTEVQLVSADCTLFIGRLDVDFDCGNTDGALRNLPFGDAVEFTSLRKRTIEMSDFLSAEYENPIFKPSFRLDRNYYSVTSLSVDAVDFCSKTERLTLSARFAAMGENESKIAASIAVSADCVPIDCTYMMMCQETIPIRFANRYLPLIGLPVLPDDATRSDIVTEYGTPNDQGGGPHTGFGTIPIWIRYTLPSCFLRFQLESDKITHVTVMPKDGPFAPRAG</sequence>
<organism evidence="1 2">
    <name type="scientific">Rhodopirellula europaea SH398</name>
    <dbReference type="NCBI Taxonomy" id="1263868"/>
    <lineage>
        <taxon>Bacteria</taxon>
        <taxon>Pseudomonadati</taxon>
        <taxon>Planctomycetota</taxon>
        <taxon>Planctomycetia</taxon>
        <taxon>Pirellulales</taxon>
        <taxon>Pirellulaceae</taxon>
        <taxon>Rhodopirellula</taxon>
    </lineage>
</organism>
<evidence type="ECO:0000313" key="2">
    <source>
        <dbReference type="Proteomes" id="UP000011996"/>
    </source>
</evidence>
<dbReference type="Proteomes" id="UP000011996">
    <property type="component" value="Unassembled WGS sequence"/>
</dbReference>
<dbReference type="PATRIC" id="fig|1263868.3.peg.3296"/>
<dbReference type="AlphaFoldDB" id="M5S4G7"/>
<accession>M5S4G7</accession>
<proteinExistence type="predicted"/>
<name>M5S4G7_9BACT</name>
<gene>
    <name evidence="1" type="ORF">RESH_03048</name>
</gene>
<comment type="caution">
    <text evidence="1">The sequence shown here is derived from an EMBL/GenBank/DDBJ whole genome shotgun (WGS) entry which is preliminary data.</text>
</comment>